<comment type="similarity">
    <text evidence="3">Belongs to the DNA gyrase inhibitor family.</text>
</comment>
<dbReference type="EMBL" id="JADMKS010000001">
    <property type="protein sequence ID" value="MBF6635758.1"/>
    <property type="molecule type" value="Genomic_DNA"/>
</dbReference>
<name>A0AA41BVQ5_9GAMM</name>
<keyword evidence="1 3" id="KW-0963">Cytoplasm</keyword>
<dbReference type="InterPro" id="IPR050908">
    <property type="entry name" value="SmbC-like"/>
</dbReference>
<comment type="subcellular location">
    <subcellularLocation>
        <location evidence="3">Cytoplasm</location>
    </subcellularLocation>
</comment>
<dbReference type="GO" id="GO:0005737">
    <property type="term" value="C:cytoplasm"/>
    <property type="evidence" value="ECO:0007669"/>
    <property type="project" value="UniProtKB-SubCell"/>
</dbReference>
<proteinExistence type="inferred from homology"/>
<dbReference type="SUPFAM" id="SSF55136">
    <property type="entry name" value="Probable bacterial effector-binding domain"/>
    <property type="match status" value="1"/>
</dbReference>
<keyword evidence="2 3" id="KW-0346">Stress response</keyword>
<comment type="subunit">
    <text evidence="3">Interacts with DNA gyrase.</text>
</comment>
<dbReference type="Proteomes" id="UP000705283">
    <property type="component" value="Unassembled WGS sequence"/>
</dbReference>
<reference evidence="5" key="2">
    <citation type="submission" date="2022-09" db="EMBL/GenBank/DDBJ databases">
        <title>Rouxiella aceris sp. nov., isolated from tree sap and emended description of the genus Rhouxiella.</title>
        <authorList>
            <person name="Kim I.S."/>
        </authorList>
    </citation>
    <scope>NUCLEOTIDE SEQUENCE</scope>
    <source>
        <strain evidence="5">SAP-2</strain>
    </source>
</reference>
<gene>
    <name evidence="3" type="primary">sbmC</name>
    <name evidence="5" type="ORF">ITX54_03655</name>
</gene>
<evidence type="ECO:0000259" key="4">
    <source>
        <dbReference type="SMART" id="SM00871"/>
    </source>
</evidence>
<protein>
    <recommendedName>
        <fullName evidence="3">DNA gyrase inhibitor</fullName>
    </recommendedName>
</protein>
<evidence type="ECO:0000256" key="3">
    <source>
        <dbReference type="HAMAP-Rule" id="MF_01896"/>
    </source>
</evidence>
<dbReference type="HAMAP" id="MF_01896">
    <property type="entry name" value="DNA_gyrase_inhibitor"/>
    <property type="match status" value="1"/>
</dbReference>
<evidence type="ECO:0000313" key="6">
    <source>
        <dbReference type="Proteomes" id="UP000705283"/>
    </source>
</evidence>
<comment type="caution">
    <text evidence="5">The sequence shown here is derived from an EMBL/GenBank/DDBJ whole genome shotgun (WGS) entry which is preliminary data.</text>
</comment>
<dbReference type="InterPro" id="IPR011256">
    <property type="entry name" value="Reg_factor_effector_dom_sf"/>
</dbReference>
<evidence type="ECO:0000313" key="5">
    <source>
        <dbReference type="EMBL" id="MBF6635758.1"/>
    </source>
</evidence>
<dbReference type="SMART" id="SM00871">
    <property type="entry name" value="AraC_E_bind"/>
    <property type="match status" value="1"/>
</dbReference>
<dbReference type="InterPro" id="IPR029442">
    <property type="entry name" value="GyrI-like"/>
</dbReference>
<dbReference type="Gene3D" id="3.20.80.10">
    <property type="entry name" value="Regulatory factor, effector binding domain"/>
    <property type="match status" value="1"/>
</dbReference>
<dbReference type="InterPro" id="IPR024911">
    <property type="entry name" value="SmbC"/>
</dbReference>
<dbReference type="PANTHER" id="PTHR40055">
    <property type="entry name" value="TRANSCRIPTIONAL REGULATOR YGIV-RELATED"/>
    <property type="match status" value="1"/>
</dbReference>
<dbReference type="GO" id="GO:0008657">
    <property type="term" value="F:DNA topoisomerase type II (double strand cut, ATP-hydrolyzing) inhibitor activity"/>
    <property type="evidence" value="ECO:0007669"/>
    <property type="project" value="UniProtKB-UniRule"/>
</dbReference>
<organism evidence="5 6">
    <name type="scientific">Rouxiella silvae</name>
    <dbReference type="NCBI Taxonomy" id="1646373"/>
    <lineage>
        <taxon>Bacteria</taxon>
        <taxon>Pseudomonadati</taxon>
        <taxon>Pseudomonadota</taxon>
        <taxon>Gammaproteobacteria</taxon>
        <taxon>Enterobacterales</taxon>
        <taxon>Yersiniaceae</taxon>
        <taxon>Rouxiella</taxon>
    </lineage>
</organism>
<dbReference type="PANTHER" id="PTHR40055:SF2">
    <property type="entry name" value="DNA GYRASE INHIBITOR"/>
    <property type="match status" value="1"/>
</dbReference>
<comment type="function">
    <text evidence="3">Inhibits the supercoiling activity of DNA gyrase. Acts by inhibiting DNA gyrase at an early step, prior to (or at the step of) binding of DNA by the gyrase. It protects cells against toxins that target DNA gyrase, by inhibiting activity of these toxins and reducing the formation of lethal double-strand breaks in the cell.</text>
</comment>
<sequence>MPFMILEKPAKTVASYRVIGPYETSVKQGFEQLMPWAQEHKLGEGEWLTIFWDNPNTTAPQECRADSSVSVAEDFKVDSTAEGITLQTLPAGTYAAFHTTVDDDNFAQAWTDFFNLHIANSGYRPDGRACYEEYLNDGRQTGMFEVVLYQSVEKIATIR</sequence>
<evidence type="ECO:0000256" key="2">
    <source>
        <dbReference type="ARBA" id="ARBA00023016"/>
    </source>
</evidence>
<dbReference type="Pfam" id="PF06445">
    <property type="entry name" value="GyrI-like"/>
    <property type="match status" value="1"/>
</dbReference>
<reference evidence="5" key="1">
    <citation type="submission" date="2020-11" db="EMBL/GenBank/DDBJ databases">
        <authorList>
            <person name="Lee S.D."/>
        </authorList>
    </citation>
    <scope>NUCLEOTIDE SEQUENCE</scope>
    <source>
        <strain evidence="5">SAP-2</strain>
    </source>
</reference>
<evidence type="ECO:0000256" key="1">
    <source>
        <dbReference type="ARBA" id="ARBA00022490"/>
    </source>
</evidence>
<feature type="domain" description="AraC effector-binding" evidence="4">
    <location>
        <begin position="1"/>
        <end position="153"/>
    </location>
</feature>
<accession>A0AA41BVQ5</accession>
<dbReference type="InterPro" id="IPR010499">
    <property type="entry name" value="AraC_E-bd"/>
</dbReference>
<dbReference type="AlphaFoldDB" id="A0AA41BVQ5"/>